<accession>A0ABU3EX32</accession>
<gene>
    <name evidence="1" type="ORF">P7D85_06630</name>
</gene>
<dbReference type="RefSeq" id="WP_311822090.1">
    <property type="nucleotide sequence ID" value="NZ_JARPYF010000012.1"/>
</dbReference>
<evidence type="ECO:0000313" key="2">
    <source>
        <dbReference type="Proteomes" id="UP001252875"/>
    </source>
</evidence>
<reference evidence="1 2" key="1">
    <citation type="submission" date="2023-03" db="EMBL/GenBank/DDBJ databases">
        <authorList>
            <person name="Shen W."/>
            <person name="Cai J."/>
        </authorList>
    </citation>
    <scope>NUCLEOTIDE SEQUENCE [LARGE SCALE GENOMIC DNA]</scope>
    <source>
        <strain evidence="1 2">D6-4</strain>
    </source>
</reference>
<dbReference type="EMBL" id="JARPYI010000002">
    <property type="protein sequence ID" value="MDT2599444.1"/>
    <property type="molecule type" value="Genomic_DNA"/>
</dbReference>
<comment type="caution">
    <text evidence="1">The sequence shown here is derived from an EMBL/GenBank/DDBJ whole genome shotgun (WGS) entry which is preliminary data.</text>
</comment>
<protein>
    <submittedName>
        <fullName evidence="1">Uncharacterized protein</fullName>
    </submittedName>
</protein>
<dbReference type="Proteomes" id="UP001252875">
    <property type="component" value="Unassembled WGS sequence"/>
</dbReference>
<sequence>MDELTNEAKYLLSMMYKEYLQKRKSGANRSTSLKFGNLEKLHENVMPEWNIEDVKSVCWELMRHDMISGKNASSTISHISLNTEAIAMLETTFKDKVDTVLDYAIKIKSLIPFI</sequence>
<proteinExistence type="predicted"/>
<name>A0ABU3EX32_9ENTE</name>
<evidence type="ECO:0000313" key="1">
    <source>
        <dbReference type="EMBL" id="MDT2599444.1"/>
    </source>
</evidence>
<keyword evidence="2" id="KW-1185">Reference proteome</keyword>
<organism evidence="1 2">
    <name type="scientific">Enterococcus hulanensis</name>
    <dbReference type="NCBI Taxonomy" id="2559929"/>
    <lineage>
        <taxon>Bacteria</taxon>
        <taxon>Bacillati</taxon>
        <taxon>Bacillota</taxon>
        <taxon>Bacilli</taxon>
        <taxon>Lactobacillales</taxon>
        <taxon>Enterococcaceae</taxon>
        <taxon>Enterococcus</taxon>
    </lineage>
</organism>